<keyword evidence="4" id="KW-1185">Reference proteome</keyword>
<reference evidence="3 4" key="1">
    <citation type="journal article" date="2013" name="Genome Announc.">
        <title>Draft genome sequences for three mercury-methylating, sulfate-reducing bacteria.</title>
        <authorList>
            <person name="Brown S.D."/>
            <person name="Hurt R.A.Jr."/>
            <person name="Gilmour C.C."/>
            <person name="Elias D.A."/>
        </authorList>
    </citation>
    <scope>NUCLEOTIDE SEQUENCE [LARGE SCALE GENOMIC DNA]</scope>
    <source>
        <strain evidence="3 4">DSM 2059</strain>
    </source>
</reference>
<protein>
    <submittedName>
        <fullName evidence="3">NADP-dependent oxidoreductase domain containing protein</fullName>
    </submittedName>
</protein>
<dbReference type="PANTHER" id="PTHR43312:SF1">
    <property type="entry name" value="NADP-DEPENDENT OXIDOREDUCTASE DOMAIN-CONTAINING PROTEIN"/>
    <property type="match status" value="1"/>
</dbReference>
<feature type="domain" description="NADP-dependent oxidoreductase" evidence="2">
    <location>
        <begin position="37"/>
        <end position="314"/>
    </location>
</feature>
<dbReference type="Pfam" id="PF00248">
    <property type="entry name" value="Aldo_ket_red"/>
    <property type="match status" value="1"/>
</dbReference>
<dbReference type="STRING" id="897.B2D07_02220"/>
<dbReference type="EMBL" id="ATHJ01000007">
    <property type="protein sequence ID" value="EPR45035.1"/>
    <property type="molecule type" value="Genomic_DNA"/>
</dbReference>
<dbReference type="PANTHER" id="PTHR43312">
    <property type="entry name" value="D-THREO-ALDOSE 1-DEHYDROGENASE"/>
    <property type="match status" value="1"/>
</dbReference>
<dbReference type="Gene3D" id="3.20.20.100">
    <property type="entry name" value="NADP-dependent oxidoreductase domain"/>
    <property type="match status" value="1"/>
</dbReference>
<organism evidence="3 4">
    <name type="scientific">Desulfococcus multivorans DSM 2059</name>
    <dbReference type="NCBI Taxonomy" id="1121405"/>
    <lineage>
        <taxon>Bacteria</taxon>
        <taxon>Pseudomonadati</taxon>
        <taxon>Thermodesulfobacteriota</taxon>
        <taxon>Desulfobacteria</taxon>
        <taxon>Desulfobacterales</taxon>
        <taxon>Desulfococcaceae</taxon>
        <taxon>Desulfococcus</taxon>
    </lineage>
</organism>
<sequence length="320" mass="35508">MIKRPGHDQSSPIATPAPVSDTPGHRVLGRTGVRVSEIGFGSWAVGGGHRGLGYGPTDDRNSLRAIREACEAGCNFFDTADSYGFGHSEELLGQALHRHRHEVIIATKVGYDFYRSPPLQNFHPAYIRFALHQSLQRLRTEYVDLYQLHNPPPEILFRSDVIEALDALRQQGKIRCLGVSVNLVQDAVEALAAAWPEVVQVPYNLLAPEAETMIFSEATRKQIGIIAREPLANGFLSGKYHRDSHFPPSDIRSLWGTERIAGTAHIVEQLKPYCRQNETLAQLAIRFVLEAPAVSTVIPGCKTADQVKENFAMLRARRSV</sequence>
<evidence type="ECO:0000256" key="1">
    <source>
        <dbReference type="SAM" id="MobiDB-lite"/>
    </source>
</evidence>
<dbReference type="AlphaFoldDB" id="S7U7A8"/>
<dbReference type="OrthoDB" id="5328358at2"/>
<gene>
    <name evidence="3" type="ORF">dsmv_3719</name>
</gene>
<dbReference type="Proteomes" id="UP000014977">
    <property type="component" value="Unassembled WGS sequence"/>
</dbReference>
<dbReference type="RefSeq" id="WP_020875271.1">
    <property type="nucleotide sequence ID" value="NZ_ATHJ01000007.1"/>
</dbReference>
<dbReference type="CDD" id="cd19086">
    <property type="entry name" value="AKR_AKR11C1"/>
    <property type="match status" value="1"/>
</dbReference>
<dbReference type="InterPro" id="IPR036812">
    <property type="entry name" value="NAD(P)_OxRdtase_dom_sf"/>
</dbReference>
<dbReference type="InterPro" id="IPR023210">
    <property type="entry name" value="NADP_OxRdtase_dom"/>
</dbReference>
<evidence type="ECO:0000313" key="4">
    <source>
        <dbReference type="Proteomes" id="UP000014977"/>
    </source>
</evidence>
<dbReference type="SUPFAM" id="SSF51430">
    <property type="entry name" value="NAD(P)-linked oxidoreductase"/>
    <property type="match status" value="1"/>
</dbReference>
<proteinExistence type="predicted"/>
<comment type="caution">
    <text evidence="3">The sequence shown here is derived from an EMBL/GenBank/DDBJ whole genome shotgun (WGS) entry which is preliminary data.</text>
</comment>
<name>S7U7A8_DESML</name>
<dbReference type="eggNOG" id="COG0667">
    <property type="taxonomic scope" value="Bacteria"/>
</dbReference>
<dbReference type="InterPro" id="IPR053135">
    <property type="entry name" value="AKR2_Oxidoreductase"/>
</dbReference>
<evidence type="ECO:0000259" key="2">
    <source>
        <dbReference type="Pfam" id="PF00248"/>
    </source>
</evidence>
<feature type="region of interest" description="Disordered" evidence="1">
    <location>
        <begin position="1"/>
        <end position="26"/>
    </location>
</feature>
<accession>S7U7A8</accession>
<evidence type="ECO:0000313" key="3">
    <source>
        <dbReference type="EMBL" id="EPR45035.1"/>
    </source>
</evidence>